<reference evidence="5" key="1">
    <citation type="journal article" date="2010" name="Nature">
        <title>The Amphimedon queenslandica genome and the evolution of animal complexity.</title>
        <authorList>
            <person name="Srivastava M."/>
            <person name="Simakov O."/>
            <person name="Chapman J."/>
            <person name="Fahey B."/>
            <person name="Gauthier M.E."/>
            <person name="Mitros T."/>
            <person name="Richards G.S."/>
            <person name="Conaco C."/>
            <person name="Dacre M."/>
            <person name="Hellsten U."/>
            <person name="Larroux C."/>
            <person name="Putnam N.H."/>
            <person name="Stanke M."/>
            <person name="Adamska M."/>
            <person name="Darling A."/>
            <person name="Degnan S.M."/>
            <person name="Oakley T.H."/>
            <person name="Plachetzki D.C."/>
            <person name="Zhai Y."/>
            <person name="Adamski M."/>
            <person name="Calcino A."/>
            <person name="Cummins S.F."/>
            <person name="Goodstein D.M."/>
            <person name="Harris C."/>
            <person name="Jackson D.J."/>
            <person name="Leys S.P."/>
            <person name="Shu S."/>
            <person name="Woodcroft B.J."/>
            <person name="Vervoort M."/>
            <person name="Kosik K.S."/>
            <person name="Manning G."/>
            <person name="Degnan B.M."/>
            <person name="Rokhsar D.S."/>
        </authorList>
    </citation>
    <scope>NUCLEOTIDE SEQUENCE [LARGE SCALE GENOMIC DNA]</scope>
</reference>
<evidence type="ECO:0000256" key="1">
    <source>
        <dbReference type="SAM" id="MobiDB-lite"/>
    </source>
</evidence>
<feature type="compositionally biased region" description="Basic residues" evidence="1">
    <location>
        <begin position="424"/>
        <end position="433"/>
    </location>
</feature>
<dbReference type="KEGG" id="aqu:109583775"/>
<dbReference type="AlphaFoldDB" id="A0AAN0JDH7"/>
<dbReference type="Proteomes" id="UP000007879">
    <property type="component" value="Unassembled WGS sequence"/>
</dbReference>
<feature type="region of interest" description="Disordered" evidence="1">
    <location>
        <begin position="506"/>
        <end position="551"/>
    </location>
</feature>
<keyword evidence="5" id="KW-1185">Reference proteome</keyword>
<keyword evidence="2" id="KW-0812">Transmembrane</keyword>
<feature type="compositionally biased region" description="Basic and acidic residues" evidence="1">
    <location>
        <begin position="540"/>
        <end position="551"/>
    </location>
</feature>
<evidence type="ECO:0000256" key="2">
    <source>
        <dbReference type="SAM" id="Phobius"/>
    </source>
</evidence>
<proteinExistence type="predicted"/>
<protein>
    <recommendedName>
        <fullName evidence="6">TNFR-Cys domain-containing protein</fullName>
    </recommendedName>
</protein>
<keyword evidence="3" id="KW-0732">Signal</keyword>
<dbReference type="EnsemblMetazoa" id="XM_019999233.1">
    <property type="protein sequence ID" value="XP_019854792.1"/>
    <property type="gene ID" value="LOC109583775"/>
</dbReference>
<dbReference type="GeneID" id="109583775"/>
<keyword evidence="2" id="KW-0472">Membrane</keyword>
<evidence type="ECO:0008006" key="6">
    <source>
        <dbReference type="Google" id="ProtNLM"/>
    </source>
</evidence>
<evidence type="ECO:0000313" key="4">
    <source>
        <dbReference type="EnsemblMetazoa" id="XP_019854792.1"/>
    </source>
</evidence>
<reference evidence="4" key="2">
    <citation type="submission" date="2024-06" db="UniProtKB">
        <authorList>
            <consortium name="EnsemblMetazoa"/>
        </authorList>
    </citation>
    <scope>IDENTIFICATION</scope>
</reference>
<evidence type="ECO:0000256" key="3">
    <source>
        <dbReference type="SAM" id="SignalP"/>
    </source>
</evidence>
<accession>A0AAN0JDH7</accession>
<organism evidence="4 5">
    <name type="scientific">Amphimedon queenslandica</name>
    <name type="common">Sponge</name>
    <dbReference type="NCBI Taxonomy" id="400682"/>
    <lineage>
        <taxon>Eukaryota</taxon>
        <taxon>Metazoa</taxon>
        <taxon>Porifera</taxon>
        <taxon>Demospongiae</taxon>
        <taxon>Heteroscleromorpha</taxon>
        <taxon>Haplosclerida</taxon>
        <taxon>Niphatidae</taxon>
        <taxon>Amphimedon</taxon>
    </lineage>
</organism>
<feature type="signal peptide" evidence="3">
    <location>
        <begin position="1"/>
        <end position="23"/>
    </location>
</feature>
<feature type="transmembrane region" description="Helical" evidence="2">
    <location>
        <begin position="188"/>
        <end position="214"/>
    </location>
</feature>
<dbReference type="RefSeq" id="XP_019854792.1">
    <property type="nucleotide sequence ID" value="XM_019999233.1"/>
</dbReference>
<sequence length="551" mass="60765">MVSFIFIYLLLLISLLLVHPAVSDCPKPTKERIDATGGACLQGNFDNSITFTCLAAGNTQDMYRSVTVLLHNGTGTYELVMQCPGNEWSNDSCMSVSADVTNVAREDCLVCMHSNSSSEPGASCNECPSMCRGSGRCISETTCCPFYDGQGSCTDSCSTGQVNTTDYKCHNSTDNPTESVSSKGGISVAAFIVILVILILLLVVLTGIIIVFLGKMRAHRKIAKYIIEGNFKSMKSCIPRSNKGQEQQNGEVETRRTSRPYVACTTLKESPIELTEEEEKGPPLPPRSISDAEVGYQKIVTTTKRSVHLYNPVVNRSTSLPRQPSSDDGYVDLRKRSQTIPHGEYVELDYQRSRKGRKGKGDMVKTQSAAAITRMKIRGKKGACADDDGEEFEYSYPKMSPRLKRKIEKMQQKGKPAPQPKPTAKPKKGKKMVKAPSEDQDGYVATSEIQELKARARLQKEATLDQDGYVATAVVHEMKEEEVKERPKLHRGVVDQEGYVDCIILEEPKASGAEGPAKKKRKDEKGADERAGPSQSSLRKLWEKKGFGFRK</sequence>
<evidence type="ECO:0000313" key="5">
    <source>
        <dbReference type="Proteomes" id="UP000007879"/>
    </source>
</evidence>
<name>A0AAN0JDH7_AMPQE</name>
<feature type="region of interest" description="Disordered" evidence="1">
    <location>
        <begin position="405"/>
        <end position="446"/>
    </location>
</feature>
<feature type="chain" id="PRO_5042939613" description="TNFR-Cys domain-containing protein" evidence="3">
    <location>
        <begin position="24"/>
        <end position="551"/>
    </location>
</feature>
<keyword evidence="2" id="KW-1133">Transmembrane helix</keyword>